<sequence>MDVAEVLGIAKNVIYSLFQKVSEIYGVKEKMGALEMNMGMVSARKADISFQLEQEERRPGKKRKREVEMWMQSVGSLEEQVHELGRKVKERRFLSHLILDNQLSGLATQVEKLNEKGRHEAEQKL</sequence>
<organism evidence="1 2">
    <name type="scientific">Eucalyptus globulus</name>
    <name type="common">Tasmanian blue gum</name>
    <dbReference type="NCBI Taxonomy" id="34317"/>
    <lineage>
        <taxon>Eukaryota</taxon>
        <taxon>Viridiplantae</taxon>
        <taxon>Streptophyta</taxon>
        <taxon>Embryophyta</taxon>
        <taxon>Tracheophyta</taxon>
        <taxon>Spermatophyta</taxon>
        <taxon>Magnoliopsida</taxon>
        <taxon>eudicotyledons</taxon>
        <taxon>Gunneridae</taxon>
        <taxon>Pentapetalae</taxon>
        <taxon>rosids</taxon>
        <taxon>malvids</taxon>
        <taxon>Myrtales</taxon>
        <taxon>Myrtaceae</taxon>
        <taxon>Myrtoideae</taxon>
        <taxon>Eucalypteae</taxon>
        <taxon>Eucalyptus</taxon>
    </lineage>
</organism>
<proteinExistence type="predicted"/>
<keyword evidence="2" id="KW-1185">Reference proteome</keyword>
<evidence type="ECO:0000313" key="1">
    <source>
        <dbReference type="EMBL" id="KAL3733728.1"/>
    </source>
</evidence>
<dbReference type="Proteomes" id="UP001634007">
    <property type="component" value="Unassembled WGS sequence"/>
</dbReference>
<comment type="caution">
    <text evidence="1">The sequence shown here is derived from an EMBL/GenBank/DDBJ whole genome shotgun (WGS) entry which is preliminary data.</text>
</comment>
<reference evidence="1 2" key="1">
    <citation type="submission" date="2024-11" db="EMBL/GenBank/DDBJ databases">
        <title>Chromosome-level genome assembly of Eucalyptus globulus Labill. provides insights into its genome evolution.</title>
        <authorList>
            <person name="Li X."/>
        </authorList>
    </citation>
    <scope>NUCLEOTIDE SEQUENCE [LARGE SCALE GENOMIC DNA]</scope>
    <source>
        <strain evidence="1">CL2024</strain>
        <tissue evidence="1">Fresh tender leaves</tissue>
    </source>
</reference>
<gene>
    <name evidence="1" type="ORF">ACJRO7_023142</name>
</gene>
<accession>A0ABD3K377</accession>
<evidence type="ECO:0000313" key="2">
    <source>
        <dbReference type="Proteomes" id="UP001634007"/>
    </source>
</evidence>
<name>A0ABD3K377_EUCGL</name>
<dbReference type="AlphaFoldDB" id="A0ABD3K377"/>
<dbReference type="EMBL" id="JBJKBG010000006">
    <property type="protein sequence ID" value="KAL3733728.1"/>
    <property type="molecule type" value="Genomic_DNA"/>
</dbReference>
<protein>
    <submittedName>
        <fullName evidence="1">Uncharacterized protein</fullName>
    </submittedName>
</protein>